<dbReference type="PANTHER" id="PTHR46745:SF1">
    <property type="entry name" value="TSC22 DOMAIN FAMILY PROTEIN 1"/>
    <property type="match status" value="1"/>
</dbReference>
<dbReference type="AlphaFoldDB" id="A0AAW2HGV0"/>
<dbReference type="CDD" id="cd21936">
    <property type="entry name" value="ZIP_TSC22D"/>
    <property type="match status" value="1"/>
</dbReference>
<dbReference type="GO" id="GO:0005634">
    <property type="term" value="C:nucleus"/>
    <property type="evidence" value="ECO:0007669"/>
    <property type="project" value="TreeGrafter"/>
</dbReference>
<dbReference type="GO" id="GO:0008284">
    <property type="term" value="P:positive regulation of cell population proliferation"/>
    <property type="evidence" value="ECO:0007669"/>
    <property type="project" value="TreeGrafter"/>
</dbReference>
<proteinExistence type="predicted"/>
<feature type="compositionally biased region" description="Low complexity" evidence="2">
    <location>
        <begin position="344"/>
        <end position="422"/>
    </location>
</feature>
<feature type="compositionally biased region" description="Acidic residues" evidence="2">
    <location>
        <begin position="69"/>
        <end position="78"/>
    </location>
</feature>
<dbReference type="Pfam" id="PF01166">
    <property type="entry name" value="TSC22"/>
    <property type="match status" value="1"/>
</dbReference>
<keyword evidence="1" id="KW-0175">Coiled coil</keyword>
<evidence type="ECO:0000313" key="3">
    <source>
        <dbReference type="EMBL" id="KAL0268728.1"/>
    </source>
</evidence>
<feature type="compositionally biased region" description="Polar residues" evidence="2">
    <location>
        <begin position="645"/>
        <end position="661"/>
    </location>
</feature>
<feature type="coiled-coil region" evidence="1">
    <location>
        <begin position="972"/>
        <end position="999"/>
    </location>
</feature>
<feature type="compositionally biased region" description="Low complexity" evidence="2">
    <location>
        <begin position="308"/>
        <end position="318"/>
    </location>
</feature>
<name>A0AAW2HGV0_9NEOP</name>
<feature type="compositionally biased region" description="Low complexity" evidence="2">
    <location>
        <begin position="662"/>
        <end position="673"/>
    </location>
</feature>
<feature type="region of interest" description="Disordered" evidence="2">
    <location>
        <begin position="899"/>
        <end position="953"/>
    </location>
</feature>
<sequence length="1032" mass="112743">MSEAASKVAKNGERGSKYANSISRTTSETLRVTDVDVGSSSQIPSSQRQKKSSFQITSVVTATRMSNDGGEDSADDLDESHTEDISDVVDNSRVTDLENETPSYSEDTFSKDDVFFNPSSTSFGTAPVIPTSSQYGLAIVSANDPNSINQSNANDININDSSNVINITNVKNAENELGRETTHVTRNERFKVVKIESTEPFKRGRWQCMDYLDHTMLHHHPQQTVINIKNEVSDAQNPLVQNSYPAQEGVNDTHEEVENFNNPSHATNMQNSLQNSVSPGQSVHNLQISIPKANPTNAIPNQNINQQQIMQSQAQSMSHTTVPMQQNVQQTQSLPHQQMQQVISQANFQQQNSTQPQNMQNQSQQHQIQNMPSQINQTQQIPQPQQMSQPQQHPQMNQPQQQQQPQSSQQQQHLQLQQIQQQMMQSNSISQAQMNHNIQQYYPAGNQTSILANQNQMMQNQQVVQGGPTMLNHQGHVPQATLNHVTQAAQIHQGQNMMNMGQQMGHPIQQYQNQALPVQMQQQLQQNYNQQLVQNQMQQVPAQNPSMGGYVMPTNAIQNQQISQTSQIIQNQQMQQQNPSQAMQQTTAMGSQMPQLMQQSGQIIQGGQIMQQPQQTVLPGGPSNTTMQGQQILQPQNYQNFTQTQQSVGMGTPSSNQPISYSSAGPASAAPNNQNQAITYSTAPVSVNPVNQAMGYNSQTGTSQTPVIPFTNTNLNQQMTYSTPSVNMNQNVTQTGQSGGTGQQGMQNTQLAQSSVASATMQSQNVVSQIANQINQTIPTSQTVMQSSGVLGQTQIQQSQMGQNQVMQNQTSNMLVSNQSVLTQPQQGQISQNVTQIGKIVSAAEITQNPSNLNLPMTVLEGSGLDSVRGNQPFAMDLPGSVALLESLVEVTASGEQFVPNDDESVGVPPRAVQGNSVAGGETESVSASAVQPGSARSRAPSPNPCSASGTTTGAIDNKIEQAMDLVKTHLMLTVREEVEVLKDKITELMDRISQLEVENTILKAHASQETLSQLSSQVSQKTQQPPNSSSS</sequence>
<feature type="region of interest" description="Disordered" evidence="2">
    <location>
        <begin position="645"/>
        <end position="673"/>
    </location>
</feature>
<dbReference type="GO" id="GO:0006357">
    <property type="term" value="P:regulation of transcription by RNA polymerase II"/>
    <property type="evidence" value="ECO:0007669"/>
    <property type="project" value="InterPro"/>
</dbReference>
<organism evidence="3">
    <name type="scientific">Menopon gallinae</name>
    <name type="common">poultry shaft louse</name>
    <dbReference type="NCBI Taxonomy" id="328185"/>
    <lineage>
        <taxon>Eukaryota</taxon>
        <taxon>Metazoa</taxon>
        <taxon>Ecdysozoa</taxon>
        <taxon>Arthropoda</taxon>
        <taxon>Hexapoda</taxon>
        <taxon>Insecta</taxon>
        <taxon>Pterygota</taxon>
        <taxon>Neoptera</taxon>
        <taxon>Paraneoptera</taxon>
        <taxon>Psocodea</taxon>
        <taxon>Troctomorpha</taxon>
        <taxon>Phthiraptera</taxon>
        <taxon>Amblycera</taxon>
        <taxon>Menoponidae</taxon>
        <taxon>Menopon</taxon>
    </lineage>
</organism>
<dbReference type="EMBL" id="JARGDH010000005">
    <property type="protein sequence ID" value="KAL0268727.1"/>
    <property type="molecule type" value="Genomic_DNA"/>
</dbReference>
<dbReference type="GO" id="GO:0043066">
    <property type="term" value="P:negative regulation of apoptotic process"/>
    <property type="evidence" value="ECO:0007669"/>
    <property type="project" value="TreeGrafter"/>
</dbReference>
<feature type="compositionally biased region" description="Polar residues" evidence="2">
    <location>
        <begin position="259"/>
        <end position="281"/>
    </location>
</feature>
<evidence type="ECO:0000256" key="2">
    <source>
        <dbReference type="SAM" id="MobiDB-lite"/>
    </source>
</evidence>
<accession>A0AAW2HGV0</accession>
<feature type="compositionally biased region" description="Polar residues" evidence="2">
    <location>
        <begin position="18"/>
        <end position="30"/>
    </location>
</feature>
<dbReference type="PANTHER" id="PTHR46745">
    <property type="entry name" value="TSC22 DOMAIN FAMILY PROTEIN 1"/>
    <property type="match status" value="1"/>
</dbReference>
<feature type="region of interest" description="Disordered" evidence="2">
    <location>
        <begin position="1"/>
        <end position="110"/>
    </location>
</feature>
<protein>
    <submittedName>
        <fullName evidence="3">Uncharacterized protein</fullName>
    </submittedName>
</protein>
<dbReference type="SUPFAM" id="SSF58026">
    <property type="entry name" value="Delta-sleep-inducing peptide immunoreactive peptide"/>
    <property type="match status" value="1"/>
</dbReference>
<dbReference type="InterPro" id="IPR000580">
    <property type="entry name" value="TSC22/Bun"/>
</dbReference>
<reference evidence="3" key="1">
    <citation type="journal article" date="2024" name="Gigascience">
        <title>Chromosome-level genome of the poultry shaft louse Menopon gallinae provides insight into the host-switching and adaptive evolution of parasitic lice.</title>
        <authorList>
            <person name="Xu Y."/>
            <person name="Ma L."/>
            <person name="Liu S."/>
            <person name="Liang Y."/>
            <person name="Liu Q."/>
            <person name="He Z."/>
            <person name="Tian L."/>
            <person name="Duan Y."/>
            <person name="Cai W."/>
            <person name="Li H."/>
            <person name="Song F."/>
        </authorList>
    </citation>
    <scope>NUCLEOTIDE SEQUENCE</scope>
    <source>
        <strain evidence="3">Cailab_2023a</strain>
    </source>
</reference>
<feature type="region of interest" description="Disordered" evidence="2">
    <location>
        <begin position="1011"/>
        <end position="1032"/>
    </location>
</feature>
<comment type="caution">
    <text evidence="3">The sequence shown here is derived from an EMBL/GenBank/DDBJ whole genome shotgun (WGS) entry which is preliminary data.</text>
</comment>
<dbReference type="Gene3D" id="1.20.5.490">
    <property type="entry name" value="Single helix bin"/>
    <property type="match status" value="1"/>
</dbReference>
<feature type="compositionally biased region" description="Polar residues" evidence="2">
    <location>
        <begin position="38"/>
        <end position="66"/>
    </location>
</feature>
<feature type="region of interest" description="Disordered" evidence="2">
    <location>
        <begin position="257"/>
        <end position="281"/>
    </location>
</feature>
<feature type="compositionally biased region" description="Polar residues" evidence="2">
    <location>
        <begin position="319"/>
        <end position="343"/>
    </location>
</feature>
<dbReference type="EMBL" id="JARGDH010000005">
    <property type="protein sequence ID" value="KAL0268728.1"/>
    <property type="molecule type" value="Genomic_DNA"/>
</dbReference>
<evidence type="ECO:0000256" key="1">
    <source>
        <dbReference type="SAM" id="Coils"/>
    </source>
</evidence>
<gene>
    <name evidence="3" type="ORF">PYX00_010552</name>
</gene>
<dbReference type="EMBL" id="JARGDH010000005">
    <property type="protein sequence ID" value="KAL0268726.1"/>
    <property type="molecule type" value="Genomic_DNA"/>
</dbReference>
<dbReference type="GO" id="GO:0005829">
    <property type="term" value="C:cytosol"/>
    <property type="evidence" value="ECO:0007669"/>
    <property type="project" value="TreeGrafter"/>
</dbReference>
<feature type="region of interest" description="Disordered" evidence="2">
    <location>
        <begin position="308"/>
        <end position="422"/>
    </location>
</feature>